<dbReference type="SUPFAM" id="SSF53098">
    <property type="entry name" value="Ribonuclease H-like"/>
    <property type="match status" value="1"/>
</dbReference>
<accession>A0A8R2H4Q4</accession>
<dbReference type="PANTHER" id="PTHR37984:SF5">
    <property type="entry name" value="PROTEIN NYNRIN-LIKE"/>
    <property type="match status" value="1"/>
</dbReference>
<dbReference type="PANTHER" id="PTHR37984">
    <property type="entry name" value="PROTEIN CBG26694"/>
    <property type="match status" value="1"/>
</dbReference>
<reference evidence="3" key="1">
    <citation type="submission" date="2010-06" db="EMBL/GenBank/DDBJ databases">
        <authorList>
            <person name="Jiang H."/>
            <person name="Abraham K."/>
            <person name="Ali S."/>
            <person name="Alsbrooks S.L."/>
            <person name="Anim B.N."/>
            <person name="Anosike U.S."/>
            <person name="Attaway T."/>
            <person name="Bandaranaike D.P."/>
            <person name="Battles P.K."/>
            <person name="Bell S.N."/>
            <person name="Bell A.V."/>
            <person name="Beltran B."/>
            <person name="Bickham C."/>
            <person name="Bustamante Y."/>
            <person name="Caleb T."/>
            <person name="Canada A."/>
            <person name="Cardenas V."/>
            <person name="Carter K."/>
            <person name="Chacko J."/>
            <person name="Chandrabose M.N."/>
            <person name="Chavez D."/>
            <person name="Chavez A."/>
            <person name="Chen L."/>
            <person name="Chu H.-S."/>
            <person name="Claassen K.J."/>
            <person name="Cockrell R."/>
            <person name="Collins M."/>
            <person name="Cooper J.A."/>
            <person name="Cree A."/>
            <person name="Curry S.M."/>
            <person name="Da Y."/>
            <person name="Dao M.D."/>
            <person name="Das B."/>
            <person name="Davila M.-L."/>
            <person name="Davy-Carroll L."/>
            <person name="Denson S."/>
            <person name="Dinh H."/>
            <person name="Ebong V.E."/>
            <person name="Edwards J.R."/>
            <person name="Egan A."/>
            <person name="El-Daye J."/>
            <person name="Escobedo L."/>
            <person name="Fernandez S."/>
            <person name="Fernando P.R."/>
            <person name="Flagg N."/>
            <person name="Forbes L.D."/>
            <person name="Fowler R.G."/>
            <person name="Fu Q."/>
            <person name="Gabisi R.A."/>
            <person name="Ganer J."/>
            <person name="Garbino Pronczuk A."/>
            <person name="Garcia R.M."/>
            <person name="Garner T."/>
            <person name="Garrett T.E."/>
            <person name="Gonzalez D.A."/>
            <person name="Hamid H."/>
            <person name="Hawkins E.S."/>
            <person name="Hirani K."/>
            <person name="Hogues M.E."/>
            <person name="Hollins B."/>
            <person name="Hsiao C.-H."/>
            <person name="Jabil R."/>
            <person name="James M.L."/>
            <person name="Jhangiani S.N."/>
            <person name="Johnson B."/>
            <person name="Johnson Q."/>
            <person name="Joshi V."/>
            <person name="Kalu J.B."/>
            <person name="Kam C."/>
            <person name="Kashfia A."/>
            <person name="Keebler J."/>
            <person name="Kisamo H."/>
            <person name="Kovar C.L."/>
            <person name="Lago L.A."/>
            <person name="Lai C.-Y."/>
            <person name="Laidlaw J."/>
            <person name="Lara F."/>
            <person name="Le T.-K."/>
            <person name="Lee S.L."/>
            <person name="Legall F.H."/>
            <person name="Lemon S.J."/>
            <person name="Lewis L.R."/>
            <person name="Li B."/>
            <person name="Liu Y."/>
            <person name="Liu Y.-S."/>
            <person name="Lopez J."/>
            <person name="Lozado R.J."/>
            <person name="Lu J."/>
            <person name="Madu R.C."/>
            <person name="Maheshwari M."/>
            <person name="Maheshwari R."/>
            <person name="Malloy K."/>
            <person name="Martinez E."/>
            <person name="Mathew T."/>
            <person name="Mercado I.C."/>
            <person name="Mercado C."/>
            <person name="Meyer B."/>
            <person name="Montgomery K."/>
            <person name="Morgan M.B."/>
            <person name="Munidasa M."/>
            <person name="Nazareth L.V."/>
            <person name="Nelson J."/>
            <person name="Ng B.M."/>
            <person name="Nguyen N.B."/>
            <person name="Nguyen P.Q."/>
            <person name="Nguyen T."/>
            <person name="Obregon M."/>
            <person name="Okwuonu G.O."/>
            <person name="Onwere C.G."/>
            <person name="Orozco G."/>
            <person name="Parra A."/>
            <person name="Patel S."/>
            <person name="Patil S."/>
            <person name="Perez A."/>
            <person name="Perez Y."/>
            <person name="Pham C."/>
            <person name="Primus E.L."/>
            <person name="Pu L.-L."/>
            <person name="Puazo M."/>
            <person name="Qin X."/>
            <person name="Quiroz J.B."/>
            <person name="Reese J."/>
            <person name="Richards S."/>
            <person name="Rives C.M."/>
            <person name="Robberts R."/>
            <person name="Ruiz S.J."/>
            <person name="Ruiz M.J."/>
            <person name="Santibanez J."/>
            <person name="Schneider B.W."/>
            <person name="Sisson I."/>
            <person name="Smith M."/>
            <person name="Sodergren E."/>
            <person name="Song X.-Z."/>
            <person name="Song B.B."/>
            <person name="Summersgill H."/>
            <person name="Thelus R."/>
            <person name="Thornton R.D."/>
            <person name="Trejos Z.Y."/>
            <person name="Usmani K."/>
            <person name="Vattathil S."/>
            <person name="Villasana D."/>
            <person name="Walker D.L."/>
            <person name="Wang S."/>
            <person name="Wang K."/>
            <person name="White C.S."/>
            <person name="Williams A.C."/>
            <person name="Williamson J."/>
            <person name="Wilson K."/>
            <person name="Woghiren I.O."/>
            <person name="Woodworth J.R."/>
            <person name="Worley K.C."/>
            <person name="Wright R.A."/>
            <person name="Wu W."/>
            <person name="Young L."/>
            <person name="Zhang L."/>
            <person name="Zhang J."/>
            <person name="Zhu Y."/>
            <person name="Muzny D.M."/>
            <person name="Weinstock G."/>
            <person name="Gibbs R.A."/>
        </authorList>
    </citation>
    <scope>NUCLEOTIDE SEQUENCE [LARGE SCALE GENOMIC DNA]</scope>
    <source>
        <strain evidence="3">LSR1</strain>
    </source>
</reference>
<reference evidence="2" key="2">
    <citation type="submission" date="2022-06" db="UniProtKB">
        <authorList>
            <consortium name="EnsemblMetazoa"/>
        </authorList>
    </citation>
    <scope>IDENTIFICATION</scope>
</reference>
<evidence type="ECO:0000313" key="2">
    <source>
        <dbReference type="EnsemblMetazoa" id="XP_016658417.1"/>
    </source>
</evidence>
<dbReference type="RefSeq" id="XP_016658417.1">
    <property type="nucleotide sequence ID" value="XM_016802928.1"/>
</dbReference>
<dbReference type="OrthoDB" id="2499658at2759"/>
<protein>
    <recommendedName>
        <fullName evidence="1">Integrase catalytic domain-containing protein</fullName>
    </recommendedName>
</protein>
<evidence type="ECO:0000259" key="1">
    <source>
        <dbReference type="PROSITE" id="PS50994"/>
    </source>
</evidence>
<dbReference type="InterPro" id="IPR012337">
    <property type="entry name" value="RNaseH-like_sf"/>
</dbReference>
<dbReference type="GeneID" id="107883264"/>
<sequence>MADVKTYIANCERCVEKSKKISTRGVVVRPILSSFLNERGQVDLVDFQSLPDGDFKFILHYKEHLTKFSFFRPLKCKKASEVAKELLHIFLTFGAPHVLQSDNGREFTAGIITELASLWPDLILVNGRPRYPQSQGSVERGNCTLKDSLVAWMRDNKTAAWSYGLAFVQWGVNTTYHEAIKMTPYEAVFGQKPRMGLATKVPRELLDNIMTGTLEEDMLDMLFDPPTTISTHTIPEYRNDEDAEVLNIETNDLEGTHEELLEINTACSLHVTPENGVQQLDNLIKTTRNILEIESDTDENTEEVIFDHPALTRRKIAAQNLKSQADRMVTRGKGILPPLKVGDNVLVPIPSVDRGRGDAANLLSVIIEENDGKFRIATKEGILSTWLERNSLAATKYCSLTTADVQNLNEYTLRELVRLGSVGTGQGYRRCTCRTNCTSKKCTCKKNDMMCVIRRAIPAVVVKMYR</sequence>
<dbReference type="InterPro" id="IPR036397">
    <property type="entry name" value="RNaseH_sf"/>
</dbReference>
<dbReference type="InterPro" id="IPR050951">
    <property type="entry name" value="Retrovirus_Pol_polyprotein"/>
</dbReference>
<dbReference type="InterPro" id="IPR001584">
    <property type="entry name" value="Integrase_cat-core"/>
</dbReference>
<feature type="domain" description="Integrase catalytic" evidence="1">
    <location>
        <begin position="26"/>
        <end position="192"/>
    </location>
</feature>
<dbReference type="KEGG" id="api:107883264"/>
<dbReference type="Gene3D" id="3.30.420.10">
    <property type="entry name" value="Ribonuclease H-like superfamily/Ribonuclease H"/>
    <property type="match status" value="1"/>
</dbReference>
<keyword evidence="3" id="KW-1185">Reference proteome</keyword>
<dbReference type="Proteomes" id="UP000007819">
    <property type="component" value="Chromosome X"/>
</dbReference>
<dbReference type="GO" id="GO:0003676">
    <property type="term" value="F:nucleic acid binding"/>
    <property type="evidence" value="ECO:0007669"/>
    <property type="project" value="InterPro"/>
</dbReference>
<dbReference type="EnsemblMetazoa" id="XM_016802928.1">
    <property type="protein sequence ID" value="XP_016658417.1"/>
    <property type="gene ID" value="LOC107883264"/>
</dbReference>
<proteinExistence type="predicted"/>
<name>A0A8R2H4Q4_ACYPI</name>
<dbReference type="AlphaFoldDB" id="A0A8R2H4Q4"/>
<dbReference type="GO" id="GO:0015074">
    <property type="term" value="P:DNA integration"/>
    <property type="evidence" value="ECO:0007669"/>
    <property type="project" value="InterPro"/>
</dbReference>
<organism evidence="2 3">
    <name type="scientific">Acyrthosiphon pisum</name>
    <name type="common">Pea aphid</name>
    <dbReference type="NCBI Taxonomy" id="7029"/>
    <lineage>
        <taxon>Eukaryota</taxon>
        <taxon>Metazoa</taxon>
        <taxon>Ecdysozoa</taxon>
        <taxon>Arthropoda</taxon>
        <taxon>Hexapoda</taxon>
        <taxon>Insecta</taxon>
        <taxon>Pterygota</taxon>
        <taxon>Neoptera</taxon>
        <taxon>Paraneoptera</taxon>
        <taxon>Hemiptera</taxon>
        <taxon>Sternorrhyncha</taxon>
        <taxon>Aphidomorpha</taxon>
        <taxon>Aphidoidea</taxon>
        <taxon>Aphididae</taxon>
        <taxon>Macrosiphini</taxon>
        <taxon>Acyrthosiphon</taxon>
    </lineage>
</organism>
<dbReference type="PROSITE" id="PS50994">
    <property type="entry name" value="INTEGRASE"/>
    <property type="match status" value="1"/>
</dbReference>
<evidence type="ECO:0000313" key="3">
    <source>
        <dbReference type="Proteomes" id="UP000007819"/>
    </source>
</evidence>